<comment type="caution">
    <text evidence="4">The sequence shown here is derived from an EMBL/GenBank/DDBJ whole genome shotgun (WGS) entry which is preliminary data.</text>
</comment>
<protein>
    <submittedName>
        <fullName evidence="4">NOX5 oxidase</fullName>
    </submittedName>
</protein>
<evidence type="ECO:0000259" key="3">
    <source>
        <dbReference type="PROSITE" id="PS51384"/>
    </source>
</evidence>
<dbReference type="PANTHER" id="PTHR11972">
    <property type="entry name" value="NADPH OXIDASE"/>
    <property type="match status" value="1"/>
</dbReference>
<dbReference type="FunFam" id="2.40.30.10:FF:000056">
    <property type="entry name" value="NADPH oxidase 5"/>
    <property type="match status" value="1"/>
</dbReference>
<dbReference type="Proteomes" id="UP000557315">
    <property type="component" value="Unassembled WGS sequence"/>
</dbReference>
<dbReference type="PANTHER" id="PTHR11972:SF58">
    <property type="entry name" value="NADPH OXIDASE 5"/>
    <property type="match status" value="1"/>
</dbReference>
<gene>
    <name evidence="4" type="primary">Nox5</name>
    <name evidence="4" type="ORF">DAPCHR_R15233</name>
</gene>
<dbReference type="GO" id="GO:0042554">
    <property type="term" value="P:superoxide anion generation"/>
    <property type="evidence" value="ECO:0007669"/>
    <property type="project" value="TreeGrafter"/>
</dbReference>
<feature type="compositionally biased region" description="Basic and acidic residues" evidence="2">
    <location>
        <begin position="81"/>
        <end position="101"/>
    </location>
</feature>
<dbReference type="Pfam" id="PF08022">
    <property type="entry name" value="FAD_binding_8"/>
    <property type="match status" value="1"/>
</dbReference>
<feature type="non-terminal residue" evidence="4">
    <location>
        <position position="1"/>
    </location>
</feature>
<dbReference type="GO" id="GO:0043020">
    <property type="term" value="C:NADPH oxidase complex"/>
    <property type="evidence" value="ECO:0007669"/>
    <property type="project" value="TreeGrafter"/>
</dbReference>
<keyword evidence="1" id="KW-0560">Oxidoreductase</keyword>
<proteinExistence type="predicted"/>
<name>A0A7K6FTD0_9CORV</name>
<evidence type="ECO:0000313" key="4">
    <source>
        <dbReference type="EMBL" id="NWV54290.1"/>
    </source>
</evidence>
<dbReference type="EMBL" id="VZRO01005994">
    <property type="protein sequence ID" value="NWV54290.1"/>
    <property type="molecule type" value="Genomic_DNA"/>
</dbReference>
<dbReference type="InterPro" id="IPR017927">
    <property type="entry name" value="FAD-bd_FR_type"/>
</dbReference>
<organism evidence="4 5">
    <name type="scientific">Daphoenositta chrysoptera</name>
    <name type="common">varied sittella</name>
    <dbReference type="NCBI Taxonomy" id="254528"/>
    <lineage>
        <taxon>Eukaryota</taxon>
        <taxon>Metazoa</taxon>
        <taxon>Chordata</taxon>
        <taxon>Craniata</taxon>
        <taxon>Vertebrata</taxon>
        <taxon>Euteleostomi</taxon>
        <taxon>Archelosauria</taxon>
        <taxon>Archosauria</taxon>
        <taxon>Dinosauria</taxon>
        <taxon>Saurischia</taxon>
        <taxon>Theropoda</taxon>
        <taxon>Coelurosauria</taxon>
        <taxon>Aves</taxon>
        <taxon>Neognathae</taxon>
        <taxon>Neoaves</taxon>
        <taxon>Telluraves</taxon>
        <taxon>Australaves</taxon>
        <taxon>Passeriformes</taxon>
        <taxon>Corvoidea</taxon>
        <taxon>Pachycephalidae</taxon>
        <taxon>Daphoenositta</taxon>
    </lineage>
</organism>
<feature type="non-terminal residue" evidence="4">
    <location>
        <position position="164"/>
    </location>
</feature>
<dbReference type="InterPro" id="IPR013112">
    <property type="entry name" value="FAD-bd_8"/>
</dbReference>
<dbReference type="AlphaFoldDB" id="A0A7K6FTD0"/>
<dbReference type="SUPFAM" id="SSF63380">
    <property type="entry name" value="Riboflavin synthase domain-like"/>
    <property type="match status" value="1"/>
</dbReference>
<dbReference type="GO" id="GO:0016175">
    <property type="term" value="F:superoxide-generating NAD(P)H oxidase activity"/>
    <property type="evidence" value="ECO:0007669"/>
    <property type="project" value="TreeGrafter"/>
</dbReference>
<feature type="region of interest" description="Disordered" evidence="2">
    <location>
        <begin position="127"/>
        <end position="149"/>
    </location>
</feature>
<dbReference type="Gene3D" id="2.40.30.10">
    <property type="entry name" value="Translation factors"/>
    <property type="match status" value="1"/>
</dbReference>
<feature type="region of interest" description="Disordered" evidence="2">
    <location>
        <begin position="80"/>
        <end position="114"/>
    </location>
</feature>
<accession>A0A7K6FTD0</accession>
<dbReference type="InterPro" id="IPR050369">
    <property type="entry name" value="RBOH/FRE"/>
</dbReference>
<evidence type="ECO:0000313" key="5">
    <source>
        <dbReference type="Proteomes" id="UP000557315"/>
    </source>
</evidence>
<reference evidence="4 5" key="1">
    <citation type="submission" date="2019-09" db="EMBL/GenBank/DDBJ databases">
        <title>Bird 10,000 Genomes (B10K) Project - Family phase.</title>
        <authorList>
            <person name="Zhang G."/>
        </authorList>
    </citation>
    <scope>NUCLEOTIDE SEQUENCE [LARGE SCALE GENOMIC DNA]</scope>
    <source>
        <strain evidence="4">B10K-DU-029-47</strain>
        <tissue evidence="4">Heart</tissue>
    </source>
</reference>
<evidence type="ECO:0000256" key="2">
    <source>
        <dbReference type="SAM" id="MobiDB-lite"/>
    </source>
</evidence>
<evidence type="ECO:0000256" key="1">
    <source>
        <dbReference type="ARBA" id="ARBA00023002"/>
    </source>
</evidence>
<keyword evidence="5" id="KW-1185">Reference proteome</keyword>
<dbReference type="GO" id="GO:0006952">
    <property type="term" value="P:defense response"/>
    <property type="evidence" value="ECO:0007669"/>
    <property type="project" value="TreeGrafter"/>
</dbReference>
<dbReference type="PROSITE" id="PS51384">
    <property type="entry name" value="FAD_FR"/>
    <property type="match status" value="1"/>
</dbReference>
<feature type="domain" description="FAD-binding FR-type" evidence="3">
    <location>
        <begin position="1"/>
        <end position="112"/>
    </location>
</feature>
<dbReference type="InterPro" id="IPR017938">
    <property type="entry name" value="Riboflavin_synthase-like_b-brl"/>
</dbReference>
<sequence length="164" mass="18312">PVFPLPVFLQVTHLVIQRPKSFRFQPGDYVFLNIPAIAAYEWHPFSISSAPEQPETLWLHIRALGQWTNKLYEYFQQLELHGPEPDPPGKSRRERRSRQWEQEGSAGGSVATGRDGAVELTAFRAAGAAFPGKDPEQGGSGPGQSRRSCSVKVRIFQPFLDPGK</sequence>
<dbReference type="CDD" id="cd06186">
    <property type="entry name" value="NOX_Duox_like_FAD_NADP"/>
    <property type="match status" value="1"/>
</dbReference>